<evidence type="ECO:0000313" key="3">
    <source>
        <dbReference type="EMBL" id="GHH03890.1"/>
    </source>
</evidence>
<name>A0A8J3MFC6_9RHOB</name>
<dbReference type="InterPro" id="IPR000868">
    <property type="entry name" value="Isochorismatase-like_dom"/>
</dbReference>
<dbReference type="EMBL" id="BNAP01000039">
    <property type="protein sequence ID" value="GHH03890.1"/>
    <property type="molecule type" value="Genomic_DNA"/>
</dbReference>
<dbReference type="AlphaFoldDB" id="A0A8J3MFC6"/>
<dbReference type="CDD" id="cd00431">
    <property type="entry name" value="cysteine_hydrolases"/>
    <property type="match status" value="1"/>
</dbReference>
<dbReference type="InterPro" id="IPR036380">
    <property type="entry name" value="Isochorismatase-like_sf"/>
</dbReference>
<evidence type="ECO:0000259" key="2">
    <source>
        <dbReference type="Pfam" id="PF00857"/>
    </source>
</evidence>
<feature type="domain" description="Isochorismatase-like" evidence="2">
    <location>
        <begin position="40"/>
        <end position="227"/>
    </location>
</feature>
<dbReference type="PANTHER" id="PTHR43540">
    <property type="entry name" value="PEROXYUREIDOACRYLATE/UREIDOACRYLATE AMIDOHYDROLASE-RELATED"/>
    <property type="match status" value="1"/>
</dbReference>
<protein>
    <submittedName>
        <fullName evidence="3">Hydrolase</fullName>
    </submittedName>
</protein>
<dbReference type="Gene3D" id="3.40.50.850">
    <property type="entry name" value="Isochorismatase-like"/>
    <property type="match status" value="1"/>
</dbReference>
<accession>A0A8J3MFC6</accession>
<reference evidence="3" key="2">
    <citation type="submission" date="2020-09" db="EMBL/GenBank/DDBJ databases">
        <authorList>
            <person name="Sun Q."/>
            <person name="Zhou Y."/>
        </authorList>
    </citation>
    <scope>NUCLEOTIDE SEQUENCE</scope>
    <source>
        <strain evidence="3">CGMCC 1.7081</strain>
    </source>
</reference>
<reference evidence="3" key="1">
    <citation type="journal article" date="2014" name="Int. J. Syst. Evol. Microbiol.">
        <title>Complete genome sequence of Corynebacterium casei LMG S-19264T (=DSM 44701T), isolated from a smear-ripened cheese.</title>
        <authorList>
            <consortium name="US DOE Joint Genome Institute (JGI-PGF)"/>
            <person name="Walter F."/>
            <person name="Albersmeier A."/>
            <person name="Kalinowski J."/>
            <person name="Ruckert C."/>
        </authorList>
    </citation>
    <scope>NUCLEOTIDE SEQUENCE</scope>
    <source>
        <strain evidence="3">CGMCC 1.7081</strain>
    </source>
</reference>
<keyword evidence="4" id="KW-1185">Reference proteome</keyword>
<evidence type="ECO:0000313" key="4">
    <source>
        <dbReference type="Proteomes" id="UP000611500"/>
    </source>
</evidence>
<keyword evidence="1 3" id="KW-0378">Hydrolase</keyword>
<comment type="caution">
    <text evidence="3">The sequence shown here is derived from an EMBL/GenBank/DDBJ whole genome shotgun (WGS) entry which is preliminary data.</text>
</comment>
<dbReference type="SUPFAM" id="SSF52499">
    <property type="entry name" value="Isochorismatase-like hydrolases"/>
    <property type="match status" value="1"/>
</dbReference>
<dbReference type="Pfam" id="PF00857">
    <property type="entry name" value="Isochorismatase"/>
    <property type="match status" value="1"/>
</dbReference>
<sequence length="235" mass="25870">METEKVSTPHPFDMPQWAIDRVVARQGQPLVHREVPAAETALVVVDMQNYFMEAESPASVPRARAIVDNINRLAAALRAAGGKVVWIRTLFTEEALAEIEHFHRVLLLPDRFEARCEALARDAEGSQLWPGLDVRAEDLIIEKTRYSGMIQGAGDLEAQLKAAGVSAMLVAGTMTNACCESTARDAMMRNFRTTMVHDANATLRDDEHAAALINFYLFFGDVAGTEELVARYPAG</sequence>
<gene>
    <name evidence="3" type="ORF">GCM10010961_42070</name>
</gene>
<dbReference type="PANTHER" id="PTHR43540:SF6">
    <property type="entry name" value="ISOCHORISMATASE-LIKE DOMAIN-CONTAINING PROTEIN"/>
    <property type="match status" value="1"/>
</dbReference>
<dbReference type="GO" id="GO:0016787">
    <property type="term" value="F:hydrolase activity"/>
    <property type="evidence" value="ECO:0007669"/>
    <property type="project" value="UniProtKB-KW"/>
</dbReference>
<dbReference type="Proteomes" id="UP000611500">
    <property type="component" value="Unassembled WGS sequence"/>
</dbReference>
<dbReference type="InterPro" id="IPR050272">
    <property type="entry name" value="Isochorismatase-like_hydrls"/>
</dbReference>
<proteinExistence type="predicted"/>
<evidence type="ECO:0000256" key="1">
    <source>
        <dbReference type="ARBA" id="ARBA00022801"/>
    </source>
</evidence>
<organism evidence="3 4">
    <name type="scientific">Pseudodonghicola xiamenensis</name>
    <dbReference type="NCBI Taxonomy" id="337702"/>
    <lineage>
        <taxon>Bacteria</taxon>
        <taxon>Pseudomonadati</taxon>
        <taxon>Pseudomonadota</taxon>
        <taxon>Alphaproteobacteria</taxon>
        <taxon>Rhodobacterales</taxon>
        <taxon>Paracoccaceae</taxon>
        <taxon>Pseudodonghicola</taxon>
    </lineage>
</organism>